<protein>
    <recommendedName>
        <fullName evidence="3">N-acetyltransferase domain-containing protein</fullName>
    </recommendedName>
</protein>
<name>A0A1H2CEU9_9ACTN</name>
<evidence type="ECO:0000313" key="2">
    <source>
        <dbReference type="Proteomes" id="UP000198688"/>
    </source>
</evidence>
<dbReference type="AlphaFoldDB" id="A0A1H2CEU9"/>
<reference evidence="1 2" key="1">
    <citation type="submission" date="2016-10" db="EMBL/GenBank/DDBJ databases">
        <authorList>
            <person name="de Groot N.N."/>
        </authorList>
    </citation>
    <scope>NUCLEOTIDE SEQUENCE [LARGE SCALE GENOMIC DNA]</scope>
    <source>
        <strain evidence="1 2">DSM 43941</strain>
    </source>
</reference>
<sequence>MLVKVLDQITDDRLLEAAWNLYLEAFEDLNARAAQRHLMYRPEFNEVMQDTRIDKYLAMEADGTLSGIACYTNYLEAIPLIAPAYFERNWPEHFAARRIWYIVFVATSQHAQGNDAFAQIVEQMYLVAATQNGLVGLDICSYNDEVRRMSKIFRLMVGRLCNNNMRFSRVDQQSFWMYEFPTAA</sequence>
<dbReference type="EMBL" id="LT629758">
    <property type="protein sequence ID" value="SDT69020.1"/>
    <property type="molecule type" value="Genomic_DNA"/>
</dbReference>
<keyword evidence="2" id="KW-1185">Reference proteome</keyword>
<gene>
    <name evidence="1" type="ORF">SAMN04489716_5709</name>
</gene>
<dbReference type="OrthoDB" id="4546222at2"/>
<accession>A0A1H2CEU9</accession>
<dbReference type="RefSeq" id="WP_092547728.1">
    <property type="nucleotide sequence ID" value="NZ_BOMJ01000028.1"/>
</dbReference>
<evidence type="ECO:0000313" key="1">
    <source>
        <dbReference type="EMBL" id="SDT69020.1"/>
    </source>
</evidence>
<organism evidence="1 2">
    <name type="scientific">Actinoplanes derwentensis</name>
    <dbReference type="NCBI Taxonomy" id="113562"/>
    <lineage>
        <taxon>Bacteria</taxon>
        <taxon>Bacillati</taxon>
        <taxon>Actinomycetota</taxon>
        <taxon>Actinomycetes</taxon>
        <taxon>Micromonosporales</taxon>
        <taxon>Micromonosporaceae</taxon>
        <taxon>Actinoplanes</taxon>
    </lineage>
</organism>
<proteinExistence type="predicted"/>
<evidence type="ECO:0008006" key="3">
    <source>
        <dbReference type="Google" id="ProtNLM"/>
    </source>
</evidence>
<dbReference type="Proteomes" id="UP000198688">
    <property type="component" value="Chromosome I"/>
</dbReference>